<accession>A0A6C0KL33</accession>
<name>A0A6C0KL33_9ZZZZ</name>
<organism evidence="1">
    <name type="scientific">viral metagenome</name>
    <dbReference type="NCBI Taxonomy" id="1070528"/>
    <lineage>
        <taxon>unclassified sequences</taxon>
        <taxon>metagenomes</taxon>
        <taxon>organismal metagenomes</taxon>
    </lineage>
</organism>
<dbReference type="AlphaFoldDB" id="A0A6C0KL33"/>
<dbReference type="EMBL" id="MN740921">
    <property type="protein sequence ID" value="QHU17993.1"/>
    <property type="molecule type" value="Genomic_DNA"/>
</dbReference>
<reference evidence="1" key="1">
    <citation type="journal article" date="2020" name="Nature">
        <title>Giant virus diversity and host interactions through global metagenomics.</title>
        <authorList>
            <person name="Schulz F."/>
            <person name="Roux S."/>
            <person name="Paez-Espino D."/>
            <person name="Jungbluth S."/>
            <person name="Walsh D.A."/>
            <person name="Denef V.J."/>
            <person name="McMahon K.D."/>
            <person name="Konstantinidis K.T."/>
            <person name="Eloe-Fadrosh E.A."/>
            <person name="Kyrpides N.C."/>
            <person name="Woyke T."/>
        </authorList>
    </citation>
    <scope>NUCLEOTIDE SEQUENCE</scope>
    <source>
        <strain evidence="1">GVMAG-S-3300012919-55</strain>
    </source>
</reference>
<evidence type="ECO:0000313" key="1">
    <source>
        <dbReference type="EMBL" id="QHU17993.1"/>
    </source>
</evidence>
<protein>
    <submittedName>
        <fullName evidence="1">Uncharacterized protein</fullName>
    </submittedName>
</protein>
<sequence length="279" mass="33440">MKKEDCIFNKVYLFNQNIKKEQINDLLETMYNNICFSTFPYLLYKHEHSKKCVQKFNSGTCISFCYFIQMYLEKNFNIKSYIIGASVPNIFKVEGTPHICHCAVLIPIHFHEFYILDGALYFLEPMFCSLQDNRKRTILNSNVHNHEKTKIHYEIHKCDNYVLDHDYNQTIPEKSLSVCATFDSHPYDEWYYYLNEIANPDNNIGHAFLLFKSSPFLMFTRFEDNMVKMKYKVDIENDEMVIRKYPERDIIYQGLTLDNDPLYMDIIKELHPYFLDYVI</sequence>
<proteinExistence type="predicted"/>